<proteinExistence type="inferred from homology"/>
<dbReference type="PANTHER" id="PTHR11986">
    <property type="entry name" value="AMINOTRANSFERASE CLASS III"/>
    <property type="match status" value="1"/>
</dbReference>
<comment type="caution">
    <text evidence="7">The sequence shown here is derived from an EMBL/GenBank/DDBJ whole genome shotgun (WGS) entry which is preliminary data.</text>
</comment>
<dbReference type="Proteomes" id="UP000295479">
    <property type="component" value="Unassembled WGS sequence"/>
</dbReference>
<dbReference type="InterPro" id="IPR049704">
    <property type="entry name" value="Aminotrans_3_PPA_site"/>
</dbReference>
<dbReference type="SUPFAM" id="SSF53383">
    <property type="entry name" value="PLP-dependent transferases"/>
    <property type="match status" value="1"/>
</dbReference>
<dbReference type="GO" id="GO:0008483">
    <property type="term" value="F:transaminase activity"/>
    <property type="evidence" value="ECO:0007669"/>
    <property type="project" value="UniProtKB-KW"/>
</dbReference>
<gene>
    <name evidence="7" type="ORF">E0F76_08300</name>
</gene>
<dbReference type="InterPro" id="IPR015422">
    <property type="entry name" value="PyrdxlP-dep_Trfase_small"/>
</dbReference>
<dbReference type="GO" id="GO:0030170">
    <property type="term" value="F:pyridoxal phosphate binding"/>
    <property type="evidence" value="ECO:0007669"/>
    <property type="project" value="InterPro"/>
</dbReference>
<dbReference type="FunFam" id="3.40.640.10:FF:000013">
    <property type="entry name" value="4-aminobutyrate aminotransferase"/>
    <property type="match status" value="1"/>
</dbReference>
<evidence type="ECO:0000256" key="1">
    <source>
        <dbReference type="ARBA" id="ARBA00001933"/>
    </source>
</evidence>
<dbReference type="InterPro" id="IPR015421">
    <property type="entry name" value="PyrdxlP-dep_Trfase_major"/>
</dbReference>
<dbReference type="Pfam" id="PF00202">
    <property type="entry name" value="Aminotran_3"/>
    <property type="match status" value="1"/>
</dbReference>
<accession>A0A4R5CFW1</accession>
<dbReference type="PROSITE" id="PS00600">
    <property type="entry name" value="AA_TRANSFER_CLASS_3"/>
    <property type="match status" value="1"/>
</dbReference>
<dbReference type="Gene3D" id="3.40.640.10">
    <property type="entry name" value="Type I PLP-dependent aspartate aminotransferase-like (Major domain)"/>
    <property type="match status" value="1"/>
</dbReference>
<keyword evidence="5 6" id="KW-0663">Pyridoxal phosphate</keyword>
<evidence type="ECO:0000313" key="8">
    <source>
        <dbReference type="Proteomes" id="UP000295479"/>
    </source>
</evidence>
<dbReference type="InterPro" id="IPR005814">
    <property type="entry name" value="Aminotrans_3"/>
</dbReference>
<dbReference type="CDD" id="cd00610">
    <property type="entry name" value="OAT_like"/>
    <property type="match status" value="1"/>
</dbReference>
<dbReference type="PIRSF" id="PIRSF000521">
    <property type="entry name" value="Transaminase_4ab_Lys_Orn"/>
    <property type="match status" value="1"/>
</dbReference>
<dbReference type="InterPro" id="IPR015424">
    <property type="entry name" value="PyrdxlP-dep_Trfase"/>
</dbReference>
<evidence type="ECO:0000256" key="6">
    <source>
        <dbReference type="RuleBase" id="RU003560"/>
    </source>
</evidence>
<dbReference type="Gene3D" id="3.90.1150.10">
    <property type="entry name" value="Aspartate Aminotransferase, domain 1"/>
    <property type="match status" value="1"/>
</dbReference>
<keyword evidence="3 7" id="KW-0032">Aminotransferase</keyword>
<dbReference type="PANTHER" id="PTHR11986:SF58">
    <property type="entry name" value="LEUCINE_METHIONINE RACEMASE"/>
    <property type="match status" value="1"/>
</dbReference>
<dbReference type="InterPro" id="IPR050103">
    <property type="entry name" value="Class-III_PLP-dep_AT"/>
</dbReference>
<sequence>MTKENTKSLELLERRKNIVANGVGVFNTATVMDAKGAMIIDADGNELIDFAGGIGVVNAGHCPEPVVAAIREQAGKYLHTSFNVVTYEPYIELCEELAEILPHGEKTKVMLVSTGAEAVENAIKIARQATKRPAVLCYTGAYHGRTMMAMTLTSKIGYKSGCGPFAPEVYRLPFPDFYHYRGLKSMAAFVKDELKRLHESALNLVDVKNVAAIILEPIQGEGGFTPIPKKYLLGLRAFCDEHGIMLIMDEVQSGFCRTGHWASWQHYGVQPDISTYAKSMGSGLPIAAVVGRAEVMDAAASGTIGGTYIGSPVCCAAALATIKYMKAIDLNQKAKKVGSTILGRLKKIKKVCPEIGDVRGIGAMIAVEFVKDNDPSQPDTETCSKIVDGCSDNGLIMLNAGIHKNIIRILCPLVITPQQLDKGLTILENEIMKAYNKS</sequence>
<keyword evidence="4 7" id="KW-0808">Transferase</keyword>
<evidence type="ECO:0000256" key="2">
    <source>
        <dbReference type="ARBA" id="ARBA00008954"/>
    </source>
</evidence>
<dbReference type="OrthoDB" id="730777at2"/>
<keyword evidence="8" id="KW-1185">Reference proteome</keyword>
<dbReference type="GO" id="GO:0042802">
    <property type="term" value="F:identical protein binding"/>
    <property type="evidence" value="ECO:0007669"/>
    <property type="project" value="TreeGrafter"/>
</dbReference>
<evidence type="ECO:0000256" key="5">
    <source>
        <dbReference type="ARBA" id="ARBA00022898"/>
    </source>
</evidence>
<name>A0A4R5CFW1_9FLAO</name>
<dbReference type="AlphaFoldDB" id="A0A4R5CFW1"/>
<evidence type="ECO:0000256" key="3">
    <source>
        <dbReference type="ARBA" id="ARBA00022576"/>
    </source>
</evidence>
<comment type="cofactor">
    <cofactor evidence="1">
        <name>pyridoxal 5'-phosphate</name>
        <dbReference type="ChEBI" id="CHEBI:597326"/>
    </cofactor>
</comment>
<protein>
    <submittedName>
        <fullName evidence="7">Aspartate aminotransferase family protein</fullName>
    </submittedName>
</protein>
<organism evidence="7 8">
    <name type="scientific">Flavobacterium cellulosilyticum</name>
    <dbReference type="NCBI Taxonomy" id="2541731"/>
    <lineage>
        <taxon>Bacteria</taxon>
        <taxon>Pseudomonadati</taxon>
        <taxon>Bacteroidota</taxon>
        <taxon>Flavobacteriia</taxon>
        <taxon>Flavobacteriales</taxon>
        <taxon>Flavobacteriaceae</taxon>
        <taxon>Flavobacterium</taxon>
    </lineage>
</organism>
<reference evidence="7 8" key="1">
    <citation type="submission" date="2019-03" db="EMBL/GenBank/DDBJ databases">
        <title>Flavobacterium AR-3-4 sp. nov. isolated from arctic soil.</title>
        <authorList>
            <person name="Chaudhary D.K."/>
        </authorList>
    </citation>
    <scope>NUCLEOTIDE SEQUENCE [LARGE SCALE GENOMIC DNA]</scope>
    <source>
        <strain evidence="7 8">AR-3-4</strain>
    </source>
</reference>
<dbReference type="RefSeq" id="WP_132004121.1">
    <property type="nucleotide sequence ID" value="NZ_SMFK01000004.1"/>
</dbReference>
<evidence type="ECO:0000256" key="4">
    <source>
        <dbReference type="ARBA" id="ARBA00022679"/>
    </source>
</evidence>
<dbReference type="EMBL" id="SMFK01000004">
    <property type="protein sequence ID" value="TDD97310.1"/>
    <property type="molecule type" value="Genomic_DNA"/>
</dbReference>
<evidence type="ECO:0000313" key="7">
    <source>
        <dbReference type="EMBL" id="TDD97310.1"/>
    </source>
</evidence>
<comment type="similarity">
    <text evidence="2 6">Belongs to the class-III pyridoxal-phosphate-dependent aminotransferase family.</text>
</comment>